<reference evidence="10" key="1">
    <citation type="submission" date="2020-06" db="EMBL/GenBank/DDBJ databases">
        <title>Draft genome of Bugula neritina, a colonial animal packing powerful symbionts and potential medicines.</title>
        <authorList>
            <person name="Rayko M."/>
        </authorList>
    </citation>
    <scope>NUCLEOTIDE SEQUENCE [LARGE SCALE GENOMIC DNA]</scope>
    <source>
        <strain evidence="10">Kwan_BN1</strain>
    </source>
</reference>
<protein>
    <submittedName>
        <fullName evidence="10">DNApol-eta</fullName>
    </submittedName>
</protein>
<dbReference type="Pfam" id="PF00817">
    <property type="entry name" value="IMS"/>
    <property type="match status" value="1"/>
</dbReference>
<dbReference type="GO" id="GO:0003887">
    <property type="term" value="F:DNA-directed DNA polymerase activity"/>
    <property type="evidence" value="ECO:0007669"/>
    <property type="project" value="TreeGrafter"/>
</dbReference>
<keyword evidence="8" id="KW-0539">Nucleus</keyword>
<evidence type="ECO:0000313" key="10">
    <source>
        <dbReference type="EMBL" id="KAF6023957.1"/>
    </source>
</evidence>
<dbReference type="GO" id="GO:0042276">
    <property type="term" value="P:error-prone translesion synthesis"/>
    <property type="evidence" value="ECO:0007669"/>
    <property type="project" value="TreeGrafter"/>
</dbReference>
<evidence type="ECO:0000256" key="5">
    <source>
        <dbReference type="ARBA" id="ARBA00022763"/>
    </source>
</evidence>
<evidence type="ECO:0000256" key="3">
    <source>
        <dbReference type="ARBA" id="ARBA00022695"/>
    </source>
</evidence>
<dbReference type="Proteomes" id="UP000593567">
    <property type="component" value="Unassembled WGS sequence"/>
</dbReference>
<evidence type="ECO:0000256" key="6">
    <source>
        <dbReference type="ARBA" id="ARBA00022842"/>
    </source>
</evidence>
<dbReference type="SUPFAM" id="SSF56672">
    <property type="entry name" value="DNA/RNA polymerases"/>
    <property type="match status" value="1"/>
</dbReference>
<dbReference type="FunFam" id="3.40.1170.60:FF:000003">
    <property type="entry name" value="DNA polymerase eta"/>
    <property type="match status" value="1"/>
</dbReference>
<evidence type="ECO:0000256" key="2">
    <source>
        <dbReference type="ARBA" id="ARBA00022679"/>
    </source>
</evidence>
<dbReference type="InterPro" id="IPR043502">
    <property type="entry name" value="DNA/RNA_pol_sf"/>
</dbReference>
<dbReference type="OrthoDB" id="5723at2759"/>
<dbReference type="GO" id="GO:0006281">
    <property type="term" value="P:DNA repair"/>
    <property type="evidence" value="ECO:0007669"/>
    <property type="project" value="UniProtKB-KW"/>
</dbReference>
<keyword evidence="11" id="KW-1185">Reference proteome</keyword>
<dbReference type="PANTHER" id="PTHR45873:SF1">
    <property type="entry name" value="DNA POLYMERASE ETA"/>
    <property type="match status" value="1"/>
</dbReference>
<proteinExistence type="predicted"/>
<evidence type="ECO:0000256" key="7">
    <source>
        <dbReference type="ARBA" id="ARBA00023204"/>
    </source>
</evidence>
<dbReference type="PROSITE" id="PS50173">
    <property type="entry name" value="UMUC"/>
    <property type="match status" value="1"/>
</dbReference>
<dbReference type="GO" id="GO:0046872">
    <property type="term" value="F:metal ion binding"/>
    <property type="evidence" value="ECO:0007669"/>
    <property type="project" value="UniProtKB-KW"/>
</dbReference>
<dbReference type="GO" id="GO:0035861">
    <property type="term" value="C:site of double-strand break"/>
    <property type="evidence" value="ECO:0007669"/>
    <property type="project" value="TreeGrafter"/>
</dbReference>
<dbReference type="PANTHER" id="PTHR45873">
    <property type="entry name" value="DNA POLYMERASE ETA"/>
    <property type="match status" value="1"/>
</dbReference>
<organism evidence="10 11">
    <name type="scientific">Bugula neritina</name>
    <name type="common">Brown bryozoan</name>
    <name type="synonym">Sertularia neritina</name>
    <dbReference type="NCBI Taxonomy" id="10212"/>
    <lineage>
        <taxon>Eukaryota</taxon>
        <taxon>Metazoa</taxon>
        <taxon>Spiralia</taxon>
        <taxon>Lophotrochozoa</taxon>
        <taxon>Bryozoa</taxon>
        <taxon>Gymnolaemata</taxon>
        <taxon>Cheilostomatida</taxon>
        <taxon>Flustrina</taxon>
        <taxon>Buguloidea</taxon>
        <taxon>Bugulidae</taxon>
        <taxon>Bugula</taxon>
    </lineage>
</organism>
<dbReference type="GO" id="GO:0009314">
    <property type="term" value="P:response to radiation"/>
    <property type="evidence" value="ECO:0007669"/>
    <property type="project" value="TreeGrafter"/>
</dbReference>
<keyword evidence="4" id="KW-0479">Metal-binding</keyword>
<comment type="subcellular location">
    <subcellularLocation>
        <location evidence="1">Nucleus</location>
    </subcellularLocation>
</comment>
<comment type="caution">
    <text evidence="10">The sequence shown here is derived from an EMBL/GenBank/DDBJ whole genome shotgun (WGS) entry which is preliminary data.</text>
</comment>
<gene>
    <name evidence="10" type="ORF">EB796_017742</name>
</gene>
<dbReference type="InterPro" id="IPR052230">
    <property type="entry name" value="DNA_polymerase_eta"/>
</dbReference>
<sequence>MMDGGNLYFNTNFSNKESQRKLKSDIQSRIVALIDMDCFYVQVEQRLAPEWKGKPCVVVQYNEWKGGGIIAVGYEARAKGVTRRGMRGDDAKQVCPDVKLFSVPEIRGKADLTRYREAGAEVISVLTQFTGCRVERASIDEAYIDLTDKVQDMMSQVSMSQLAIPTTQDLPHTFVVGSDNDNREDSLREWLESLSSPDSLDSHNDLRLCFGAVIVEKMRKAVRDQTGFDCSAGISHNKVEYSFT</sequence>
<keyword evidence="3" id="KW-0548">Nucleotidyltransferase</keyword>
<keyword evidence="2" id="KW-0808">Transferase</keyword>
<dbReference type="Gene3D" id="3.30.70.270">
    <property type="match status" value="1"/>
</dbReference>
<keyword evidence="7" id="KW-0234">DNA repair</keyword>
<accession>A0A7J7JD41</accession>
<evidence type="ECO:0000259" key="9">
    <source>
        <dbReference type="PROSITE" id="PS50173"/>
    </source>
</evidence>
<dbReference type="GO" id="GO:0005634">
    <property type="term" value="C:nucleus"/>
    <property type="evidence" value="ECO:0007669"/>
    <property type="project" value="UniProtKB-SubCell"/>
</dbReference>
<evidence type="ECO:0000256" key="8">
    <source>
        <dbReference type="ARBA" id="ARBA00023242"/>
    </source>
</evidence>
<keyword evidence="5" id="KW-0227">DNA damage</keyword>
<feature type="domain" description="UmuC" evidence="9">
    <location>
        <begin position="31"/>
        <end position="239"/>
    </location>
</feature>
<dbReference type="InterPro" id="IPR001126">
    <property type="entry name" value="UmuC"/>
</dbReference>
<dbReference type="GO" id="GO:0005657">
    <property type="term" value="C:replication fork"/>
    <property type="evidence" value="ECO:0007669"/>
    <property type="project" value="TreeGrafter"/>
</dbReference>
<keyword evidence="6" id="KW-0460">Magnesium</keyword>
<evidence type="ECO:0000256" key="4">
    <source>
        <dbReference type="ARBA" id="ARBA00022723"/>
    </source>
</evidence>
<name>A0A7J7JD41_BUGNE</name>
<evidence type="ECO:0000256" key="1">
    <source>
        <dbReference type="ARBA" id="ARBA00004123"/>
    </source>
</evidence>
<dbReference type="InterPro" id="IPR043128">
    <property type="entry name" value="Rev_trsase/Diguanyl_cyclase"/>
</dbReference>
<dbReference type="AlphaFoldDB" id="A0A7J7JD41"/>
<dbReference type="Gene3D" id="3.40.1170.60">
    <property type="match status" value="1"/>
</dbReference>
<evidence type="ECO:0000313" key="11">
    <source>
        <dbReference type="Proteomes" id="UP000593567"/>
    </source>
</evidence>
<dbReference type="EMBL" id="VXIV02002642">
    <property type="protein sequence ID" value="KAF6023957.1"/>
    <property type="molecule type" value="Genomic_DNA"/>
</dbReference>